<accession>A0ABW4HBX2</accession>
<name>A0ABW4HBX2_9FLAO</name>
<comment type="caution">
    <text evidence="1">The sequence shown here is derived from an EMBL/GenBank/DDBJ whole genome shotgun (WGS) entry which is preliminary data.</text>
</comment>
<proteinExistence type="predicted"/>
<evidence type="ECO:0000313" key="2">
    <source>
        <dbReference type="Proteomes" id="UP001597138"/>
    </source>
</evidence>
<dbReference type="RefSeq" id="WP_379814190.1">
    <property type="nucleotide sequence ID" value="NZ_JBHUDZ010000009.1"/>
</dbReference>
<sequence>MGDNKIDITSTAIEKGIDLIGGFIEKLAGSTLEEAGLMFGDKMRVRRLKNQIKIFSDVQKMAEENNISIKQINLKALVPLLEYSSLEEDETLQQKWSNLILNFSDASQVYESSIYPFILSQLAKDDIVALQHLYNNGDNSYIPLYDGPAITKANLLRLGVIEIADRTKYQKEISLSNSSKEIYHISELGKDFYKCCTIVTASKND</sequence>
<dbReference type="InterPro" id="IPR025506">
    <property type="entry name" value="Abi_alpha"/>
</dbReference>
<dbReference type="Proteomes" id="UP001597138">
    <property type="component" value="Unassembled WGS sequence"/>
</dbReference>
<protein>
    <recommendedName>
        <fullName evidence="3">DUF4393 domain-containing protein</fullName>
    </recommendedName>
</protein>
<dbReference type="EMBL" id="JBHUDZ010000009">
    <property type="protein sequence ID" value="MFD1603008.1"/>
    <property type="molecule type" value="Genomic_DNA"/>
</dbReference>
<dbReference type="Pfam" id="PF14337">
    <property type="entry name" value="Abi_alpha"/>
    <property type="match status" value="1"/>
</dbReference>
<evidence type="ECO:0008006" key="3">
    <source>
        <dbReference type="Google" id="ProtNLM"/>
    </source>
</evidence>
<keyword evidence="2" id="KW-1185">Reference proteome</keyword>
<gene>
    <name evidence="1" type="ORF">ACFSC2_09700</name>
</gene>
<reference evidence="2" key="1">
    <citation type="journal article" date="2019" name="Int. J. Syst. Evol. Microbiol.">
        <title>The Global Catalogue of Microorganisms (GCM) 10K type strain sequencing project: providing services to taxonomists for standard genome sequencing and annotation.</title>
        <authorList>
            <consortium name="The Broad Institute Genomics Platform"/>
            <consortium name="The Broad Institute Genome Sequencing Center for Infectious Disease"/>
            <person name="Wu L."/>
            <person name="Ma J."/>
        </authorList>
    </citation>
    <scope>NUCLEOTIDE SEQUENCE [LARGE SCALE GENOMIC DNA]</scope>
    <source>
        <strain evidence="2">CCUG 70865</strain>
    </source>
</reference>
<evidence type="ECO:0000313" key="1">
    <source>
        <dbReference type="EMBL" id="MFD1603008.1"/>
    </source>
</evidence>
<organism evidence="1 2">
    <name type="scientific">Flavobacterium artemisiae</name>
    <dbReference type="NCBI Taxonomy" id="2126556"/>
    <lineage>
        <taxon>Bacteria</taxon>
        <taxon>Pseudomonadati</taxon>
        <taxon>Bacteroidota</taxon>
        <taxon>Flavobacteriia</taxon>
        <taxon>Flavobacteriales</taxon>
        <taxon>Flavobacteriaceae</taxon>
        <taxon>Flavobacterium</taxon>
    </lineage>
</organism>